<organism evidence="2 3">
    <name type="scientific">Candidatus Desulfosporosinus infrequens</name>
    <dbReference type="NCBI Taxonomy" id="2043169"/>
    <lineage>
        <taxon>Bacteria</taxon>
        <taxon>Bacillati</taxon>
        <taxon>Bacillota</taxon>
        <taxon>Clostridia</taxon>
        <taxon>Eubacteriales</taxon>
        <taxon>Desulfitobacteriaceae</taxon>
        <taxon>Desulfosporosinus</taxon>
    </lineage>
</organism>
<feature type="domain" description="Amidohydrolase-related" evidence="1">
    <location>
        <begin position="12"/>
        <end position="76"/>
    </location>
</feature>
<name>A0A2U3LHV4_9FIRM</name>
<reference evidence="3" key="1">
    <citation type="submission" date="2018-02" db="EMBL/GenBank/DDBJ databases">
        <authorList>
            <person name="Hausmann B."/>
        </authorList>
    </citation>
    <scope>NUCLEOTIDE SEQUENCE [LARGE SCALE GENOMIC DNA]</scope>
    <source>
        <strain evidence="3">Peat soil MAG SbF1</strain>
    </source>
</reference>
<evidence type="ECO:0000259" key="1">
    <source>
        <dbReference type="Pfam" id="PF04909"/>
    </source>
</evidence>
<protein>
    <submittedName>
        <fullName evidence="2">Amidohydrolase 2</fullName>
    </submittedName>
</protein>
<dbReference type="EMBL" id="OMOF01000461">
    <property type="protein sequence ID" value="SPF51537.1"/>
    <property type="molecule type" value="Genomic_DNA"/>
</dbReference>
<dbReference type="SUPFAM" id="SSF51556">
    <property type="entry name" value="Metallo-dependent hydrolases"/>
    <property type="match status" value="1"/>
</dbReference>
<dbReference type="GO" id="GO:0016787">
    <property type="term" value="F:hydrolase activity"/>
    <property type="evidence" value="ECO:0007669"/>
    <property type="project" value="UniProtKB-KW"/>
</dbReference>
<keyword evidence="2" id="KW-0378">Hydrolase</keyword>
<sequence>MAAYLRENIHYTFSGFNFTATFLNLLLEVGSDRIMFSVDYPYGSMEKGRAFLSQLPVSSADKEKIAHGNAELLLRL</sequence>
<dbReference type="Pfam" id="PF04909">
    <property type="entry name" value="Amidohydro_2"/>
    <property type="match status" value="1"/>
</dbReference>
<gene>
    <name evidence="2" type="ORF">SBF1_5130005</name>
</gene>
<dbReference type="Gene3D" id="3.20.20.140">
    <property type="entry name" value="Metal-dependent hydrolases"/>
    <property type="match status" value="1"/>
</dbReference>
<dbReference type="AlphaFoldDB" id="A0A2U3LHV4"/>
<dbReference type="OrthoDB" id="9771932at2"/>
<evidence type="ECO:0000313" key="2">
    <source>
        <dbReference type="EMBL" id="SPF51537.1"/>
    </source>
</evidence>
<evidence type="ECO:0000313" key="3">
    <source>
        <dbReference type="Proteomes" id="UP000238916"/>
    </source>
</evidence>
<dbReference type="Proteomes" id="UP000238916">
    <property type="component" value="Unassembled WGS sequence"/>
</dbReference>
<dbReference type="InterPro" id="IPR032466">
    <property type="entry name" value="Metal_Hydrolase"/>
</dbReference>
<proteinExistence type="predicted"/>
<accession>A0A2U3LHV4</accession>
<dbReference type="InterPro" id="IPR006680">
    <property type="entry name" value="Amidohydro-rel"/>
</dbReference>